<dbReference type="AlphaFoldDB" id="A0A1V4SQ48"/>
<gene>
    <name evidence="1" type="ORF">CLHUN_03760</name>
</gene>
<evidence type="ECO:0008006" key="3">
    <source>
        <dbReference type="Google" id="ProtNLM"/>
    </source>
</evidence>
<dbReference type="SUPFAM" id="SSF53448">
    <property type="entry name" value="Nucleotide-diphospho-sugar transferases"/>
    <property type="match status" value="1"/>
</dbReference>
<dbReference type="InterPro" id="IPR029044">
    <property type="entry name" value="Nucleotide-diphossugar_trans"/>
</dbReference>
<name>A0A1V4SQ48_RUMHU</name>
<sequence>MLIQTVCTVSHLNKAMTMIKSISRFHEDLEFSVLVTDIISEGKPKIQEVVGSRIEILCCEDIGMEATEKMRQYYNAFEHSCACKFIAVYHQFLHNRQECLYLDTDIYALSSLDSFFESLNQDIVVTPHSLSICNKFVGGTYEFCDLNIITVGHINGGILYFKNTPKSVEALKWLIESVQSGGFFAPGMSMYCDQHWVSLLPYYFSDNTEVLKDPSVNIAFWNLHERKLSEENHIIMANGKAAQLFHFSSFQIPNHGKLVGFSSEEGTLGNITRHLFFQRLIKEYEQQLIMEKERFADIEHPLGFCNGPLHHRLCVAQDMLGIRYSHFGLEDIPIIMHQQ</sequence>
<evidence type="ECO:0000313" key="1">
    <source>
        <dbReference type="EMBL" id="OPX45903.1"/>
    </source>
</evidence>
<organism evidence="1 2">
    <name type="scientific">Ruminiclostridium hungatei</name>
    <name type="common">Clostridium hungatei</name>
    <dbReference type="NCBI Taxonomy" id="48256"/>
    <lineage>
        <taxon>Bacteria</taxon>
        <taxon>Bacillati</taxon>
        <taxon>Bacillota</taxon>
        <taxon>Clostridia</taxon>
        <taxon>Eubacteriales</taxon>
        <taxon>Oscillospiraceae</taxon>
        <taxon>Ruminiclostridium</taxon>
    </lineage>
</organism>
<proteinExistence type="predicted"/>
<dbReference type="EMBL" id="MZGX01000002">
    <property type="protein sequence ID" value="OPX45903.1"/>
    <property type="molecule type" value="Genomic_DNA"/>
</dbReference>
<comment type="caution">
    <text evidence="1">The sequence shown here is derived from an EMBL/GenBank/DDBJ whole genome shotgun (WGS) entry which is preliminary data.</text>
</comment>
<protein>
    <recommendedName>
        <fullName evidence="3">Glycosyl transferase family 8</fullName>
    </recommendedName>
</protein>
<evidence type="ECO:0000313" key="2">
    <source>
        <dbReference type="Proteomes" id="UP000191554"/>
    </source>
</evidence>
<accession>A0A1V4SQ48</accession>
<dbReference type="Proteomes" id="UP000191554">
    <property type="component" value="Unassembled WGS sequence"/>
</dbReference>
<keyword evidence="2" id="KW-1185">Reference proteome</keyword>
<reference evidence="1 2" key="1">
    <citation type="submission" date="2017-03" db="EMBL/GenBank/DDBJ databases">
        <title>Genome sequence of Clostridium hungatei DSM 14427.</title>
        <authorList>
            <person name="Poehlein A."/>
            <person name="Daniel R."/>
        </authorList>
    </citation>
    <scope>NUCLEOTIDE SEQUENCE [LARGE SCALE GENOMIC DNA]</scope>
    <source>
        <strain evidence="1 2">DSM 14427</strain>
    </source>
</reference>
<dbReference type="STRING" id="48256.CLHUN_03760"/>
<dbReference type="Gene3D" id="3.90.550.10">
    <property type="entry name" value="Spore Coat Polysaccharide Biosynthesis Protein SpsA, Chain A"/>
    <property type="match status" value="1"/>
</dbReference>